<comment type="subcellular location">
    <subcellularLocation>
        <location evidence="2">Secreted</location>
    </subcellularLocation>
</comment>
<dbReference type="SUPFAM" id="SSF50370">
    <property type="entry name" value="Ricin B-like lectins"/>
    <property type="match status" value="1"/>
</dbReference>
<dbReference type="SUPFAM" id="SSF75005">
    <property type="entry name" value="Arabinanase/levansucrase/invertase"/>
    <property type="match status" value="1"/>
</dbReference>
<evidence type="ECO:0000256" key="4">
    <source>
        <dbReference type="ARBA" id="ARBA00022651"/>
    </source>
</evidence>
<dbReference type="GO" id="GO:0045493">
    <property type="term" value="P:xylan catabolic process"/>
    <property type="evidence" value="ECO:0007669"/>
    <property type="project" value="UniProtKB-KW"/>
</dbReference>
<evidence type="ECO:0000256" key="5">
    <source>
        <dbReference type="ARBA" id="ARBA00022729"/>
    </source>
</evidence>
<dbReference type="AlphaFoldDB" id="A0AB39SAK0"/>
<comment type="similarity">
    <text evidence="11">Belongs to the glycosyl hydrolase 10 (cellulase F) family.</text>
</comment>
<evidence type="ECO:0000256" key="3">
    <source>
        <dbReference type="ARBA" id="ARBA00022525"/>
    </source>
</evidence>
<dbReference type="GO" id="GO:0046373">
    <property type="term" value="P:L-arabinose metabolic process"/>
    <property type="evidence" value="ECO:0007669"/>
    <property type="project" value="InterPro"/>
</dbReference>
<feature type="compositionally biased region" description="Low complexity" evidence="12">
    <location>
        <begin position="506"/>
        <end position="518"/>
    </location>
</feature>
<dbReference type="GO" id="GO:0005576">
    <property type="term" value="C:extracellular region"/>
    <property type="evidence" value="ECO:0007669"/>
    <property type="project" value="UniProtKB-SubCell"/>
</dbReference>
<dbReference type="PROSITE" id="PS00591">
    <property type="entry name" value="GH10_1"/>
    <property type="match status" value="1"/>
</dbReference>
<gene>
    <name evidence="14" type="ORF">AB5J50_26670</name>
</gene>
<evidence type="ECO:0000313" key="14">
    <source>
        <dbReference type="EMBL" id="XDQ64111.1"/>
    </source>
</evidence>
<evidence type="ECO:0000256" key="10">
    <source>
        <dbReference type="PROSITE-ProRule" id="PRU10061"/>
    </source>
</evidence>
<evidence type="ECO:0000256" key="1">
    <source>
        <dbReference type="ARBA" id="ARBA00001462"/>
    </source>
</evidence>
<dbReference type="InterPro" id="IPR000772">
    <property type="entry name" value="Ricin_B_lectin"/>
</dbReference>
<evidence type="ECO:0000256" key="8">
    <source>
        <dbReference type="ARBA" id="ARBA00023295"/>
    </source>
</evidence>
<feature type="active site" description="Nucleophile" evidence="10">
    <location>
        <position position="282"/>
    </location>
</feature>
<feature type="region of interest" description="Disordered" evidence="12">
    <location>
        <begin position="475"/>
        <end position="518"/>
    </location>
</feature>
<dbReference type="InterPro" id="IPR006311">
    <property type="entry name" value="TAT_signal"/>
</dbReference>
<dbReference type="CDD" id="cd08987">
    <property type="entry name" value="GH62"/>
    <property type="match status" value="1"/>
</dbReference>
<evidence type="ECO:0000259" key="13">
    <source>
        <dbReference type="PROSITE" id="PS51760"/>
    </source>
</evidence>
<comment type="catalytic activity">
    <reaction evidence="11">
        <text>Endohydrolysis of (1-&gt;4)-beta-D-xylosidic linkages in xylans.</text>
        <dbReference type="EC" id="3.2.1.8"/>
    </reaction>
</comment>
<dbReference type="PROSITE" id="PS50231">
    <property type="entry name" value="RICIN_B_LECTIN"/>
    <property type="match status" value="1"/>
</dbReference>
<dbReference type="PANTHER" id="PTHR40631">
    <property type="entry name" value="ALPHA-L-ARABINOFURANOSIDASE AXHA-2-RELATED"/>
    <property type="match status" value="1"/>
</dbReference>
<dbReference type="PROSITE" id="PS51318">
    <property type="entry name" value="TAT"/>
    <property type="match status" value="1"/>
</dbReference>
<dbReference type="Pfam" id="PF03664">
    <property type="entry name" value="Glyco_hydro_62"/>
    <property type="match status" value="1"/>
</dbReference>
<dbReference type="GO" id="GO:0031176">
    <property type="term" value="F:endo-1,4-beta-xylanase activity"/>
    <property type="evidence" value="ECO:0007669"/>
    <property type="project" value="UniProtKB-EC"/>
</dbReference>
<dbReference type="EC" id="3.2.1.8" evidence="11"/>
<sequence>MPLSDQNRSHRRRPATRRVLAAAVVLAAAGAAVPLVALAARTPEARTPTLAAAAAGSGRYFGTAVSSGRLGDSTYSTILDREFDMITPENEMKWDTVEPSRGNFNFSPADSIVGHAAAHGQRMRGHTLVWHSQLPGWVKSITDANTLRSVMDNHITTEMTHYKGKIYAWDVVNEAFADGGSGQHRSSVFQDVLGNGFIEEAFRTARNADPSAKLCYNDYNIENWTDAKTQGVYAMVKDFKSRGVPIDCVGFQSHFGAGGPPASFQTTLSKFAALGVDVQITELDIAQASATAYANTVQDCLNVARCTGITVWGIRDSDSWRTGENPLLFDNSGNKKPAYDAVLTTLGGSSGGGTAGGGTTAGDITSGTVYTLSNAAAGRVLDEPAGYNGNGTPLQAWDASGAANQQWRATKNGDGSYTLTSIASGRVLDEPGNQTGNGTKTQVWDSNGGANQHWKAARNSDGSYTLTNVASGRALETPGGKTANGTPVQIWDSNGGGANQHWNFRTSTPTPTTPTGTGATCALPSTYRWSSTGPLAQPANGWDAVKDFTTVTYNGKHLVYASSVSGSSYGSMMFKPFTNWADMASAGQTGMSQKAVAPTLFYFAPKNIWVLASQWGASPFVYRTSSDPTNPNGWSAPQPLFTGSIPRTESATGPIDQTLIADGQNMYLFFAGDNGKIYRASMPIGNFPGNFGSSYTTVMSDSTKNLFEAPQVYKVQGQNQYLMIVEARGANEQRYFRSFTASSLSGSWTPQAAGESNPFAGKANSGATWTNDISHGDLVRTNPDQTMTIDPCHLQFLYQGKSPTATGPYDRLPWRPGVLTLQR</sequence>
<dbReference type="InterPro" id="IPR031158">
    <property type="entry name" value="GH10_AS"/>
</dbReference>
<keyword evidence="4" id="KW-0858">Xylan degradation</keyword>
<evidence type="ECO:0000256" key="12">
    <source>
        <dbReference type="SAM" id="MobiDB-lite"/>
    </source>
</evidence>
<evidence type="ECO:0000256" key="6">
    <source>
        <dbReference type="ARBA" id="ARBA00022801"/>
    </source>
</evidence>
<feature type="domain" description="GH10" evidence="13">
    <location>
        <begin position="44"/>
        <end position="345"/>
    </location>
</feature>
<accession>A0AB39SAK0</accession>
<reference evidence="14" key="1">
    <citation type="submission" date="2024-07" db="EMBL/GenBank/DDBJ databases">
        <authorList>
            <person name="Yu S.T."/>
        </authorList>
    </citation>
    <scope>NUCLEOTIDE SEQUENCE</scope>
    <source>
        <strain evidence="14">R35</strain>
    </source>
</reference>
<proteinExistence type="inferred from homology"/>
<evidence type="ECO:0000256" key="11">
    <source>
        <dbReference type="RuleBase" id="RU361174"/>
    </source>
</evidence>
<dbReference type="InterPro" id="IPR017853">
    <property type="entry name" value="GH"/>
</dbReference>
<dbReference type="Pfam" id="PF00331">
    <property type="entry name" value="Glyco_hydro_10"/>
    <property type="match status" value="1"/>
</dbReference>
<dbReference type="InterPro" id="IPR023296">
    <property type="entry name" value="Glyco_hydro_beta-prop_sf"/>
</dbReference>
<keyword evidence="7 11" id="KW-0119">Carbohydrate metabolism</keyword>
<keyword evidence="6 11" id="KW-0378">Hydrolase</keyword>
<organism evidence="14">
    <name type="scientific">Streptomyces sp. R35</name>
    <dbReference type="NCBI Taxonomy" id="3238630"/>
    <lineage>
        <taxon>Bacteria</taxon>
        <taxon>Bacillati</taxon>
        <taxon>Actinomycetota</taxon>
        <taxon>Actinomycetes</taxon>
        <taxon>Kitasatosporales</taxon>
        <taxon>Streptomycetaceae</taxon>
        <taxon>Streptomyces</taxon>
    </lineage>
</organism>
<keyword evidence="9 11" id="KW-0624">Polysaccharide degradation</keyword>
<evidence type="ECO:0000256" key="9">
    <source>
        <dbReference type="ARBA" id="ARBA00023326"/>
    </source>
</evidence>
<dbReference type="InterPro" id="IPR005193">
    <property type="entry name" value="GH62_arabinosidase"/>
</dbReference>
<dbReference type="PANTHER" id="PTHR40631:SF1">
    <property type="entry name" value="ALPHA-L-ARABINOFURANOSIDASE AXHA-2-RELATED"/>
    <property type="match status" value="1"/>
</dbReference>
<protein>
    <recommendedName>
        <fullName evidence="11">Beta-xylanase</fullName>
        <ecNumber evidence="11">3.2.1.8</ecNumber>
    </recommendedName>
</protein>
<name>A0AB39SAK0_9ACTN</name>
<dbReference type="GO" id="GO:0046556">
    <property type="term" value="F:alpha-L-arabinofuranosidase activity"/>
    <property type="evidence" value="ECO:0007669"/>
    <property type="project" value="UniProtKB-EC"/>
</dbReference>
<keyword evidence="5" id="KW-0732">Signal</keyword>
<dbReference type="Gene3D" id="3.20.20.80">
    <property type="entry name" value="Glycosidases"/>
    <property type="match status" value="1"/>
</dbReference>
<dbReference type="Gene3D" id="2.115.10.20">
    <property type="entry name" value="Glycosyl hydrolase domain, family 43"/>
    <property type="match status" value="1"/>
</dbReference>
<dbReference type="InterPro" id="IPR001000">
    <property type="entry name" value="GH10_dom"/>
</dbReference>
<dbReference type="EMBL" id="CP163440">
    <property type="protein sequence ID" value="XDQ64111.1"/>
    <property type="molecule type" value="Genomic_DNA"/>
</dbReference>
<dbReference type="Pfam" id="PF14200">
    <property type="entry name" value="RicinB_lectin_2"/>
    <property type="match status" value="2"/>
</dbReference>
<evidence type="ECO:0000256" key="2">
    <source>
        <dbReference type="ARBA" id="ARBA00004613"/>
    </source>
</evidence>
<dbReference type="InterPro" id="IPR035992">
    <property type="entry name" value="Ricin_B-like_lectins"/>
</dbReference>
<comment type="catalytic activity">
    <reaction evidence="1">
        <text>Hydrolysis of terminal non-reducing alpha-L-arabinofuranoside residues in alpha-L-arabinosides.</text>
        <dbReference type="EC" id="3.2.1.55"/>
    </reaction>
</comment>
<dbReference type="SUPFAM" id="SSF51445">
    <property type="entry name" value="(Trans)glycosidases"/>
    <property type="match status" value="1"/>
</dbReference>
<dbReference type="Gene3D" id="2.80.10.50">
    <property type="match status" value="3"/>
</dbReference>
<dbReference type="PRINTS" id="PR00134">
    <property type="entry name" value="GLHYDRLASE10"/>
</dbReference>
<dbReference type="CDD" id="cd00161">
    <property type="entry name" value="beta-trefoil_Ricin-like"/>
    <property type="match status" value="1"/>
</dbReference>
<dbReference type="PROSITE" id="PS51760">
    <property type="entry name" value="GH10_2"/>
    <property type="match status" value="1"/>
</dbReference>
<keyword evidence="8 11" id="KW-0326">Glycosidase</keyword>
<keyword evidence="3" id="KW-0964">Secreted</keyword>
<dbReference type="SMART" id="SM00633">
    <property type="entry name" value="Glyco_10"/>
    <property type="match status" value="1"/>
</dbReference>
<dbReference type="SMART" id="SM00458">
    <property type="entry name" value="RICIN"/>
    <property type="match status" value="1"/>
</dbReference>
<evidence type="ECO:0000256" key="7">
    <source>
        <dbReference type="ARBA" id="ARBA00023277"/>
    </source>
</evidence>
<dbReference type="RefSeq" id="WP_369260804.1">
    <property type="nucleotide sequence ID" value="NZ_CP163440.1"/>
</dbReference>